<name>A0ACC3SS92_LIPKO</name>
<evidence type="ECO:0000313" key="2">
    <source>
        <dbReference type="Proteomes" id="UP001433508"/>
    </source>
</evidence>
<gene>
    <name evidence="1" type="ORF">V1525DRAFT_422426</name>
</gene>
<evidence type="ECO:0000313" key="1">
    <source>
        <dbReference type="EMBL" id="KAK9234231.1"/>
    </source>
</evidence>
<keyword evidence="2" id="KW-1185">Reference proteome</keyword>
<accession>A0ACC3SS92</accession>
<comment type="caution">
    <text evidence="1">The sequence shown here is derived from an EMBL/GenBank/DDBJ whole genome shotgun (WGS) entry which is preliminary data.</text>
</comment>
<dbReference type="Proteomes" id="UP001433508">
    <property type="component" value="Unassembled WGS sequence"/>
</dbReference>
<organism evidence="1 2">
    <name type="scientific">Lipomyces kononenkoae</name>
    <name type="common">Yeast</name>
    <dbReference type="NCBI Taxonomy" id="34357"/>
    <lineage>
        <taxon>Eukaryota</taxon>
        <taxon>Fungi</taxon>
        <taxon>Dikarya</taxon>
        <taxon>Ascomycota</taxon>
        <taxon>Saccharomycotina</taxon>
        <taxon>Lipomycetes</taxon>
        <taxon>Lipomycetales</taxon>
        <taxon>Lipomycetaceae</taxon>
        <taxon>Lipomyces</taxon>
    </lineage>
</organism>
<reference evidence="2" key="1">
    <citation type="journal article" date="2024" name="Front. Bioeng. Biotechnol.">
        <title>Genome-scale model development and genomic sequencing of the oleaginous clade Lipomyces.</title>
        <authorList>
            <person name="Czajka J.J."/>
            <person name="Han Y."/>
            <person name="Kim J."/>
            <person name="Mondo S.J."/>
            <person name="Hofstad B.A."/>
            <person name="Robles A."/>
            <person name="Haridas S."/>
            <person name="Riley R."/>
            <person name="LaButti K."/>
            <person name="Pangilinan J."/>
            <person name="Andreopoulos W."/>
            <person name="Lipzen A."/>
            <person name="Yan J."/>
            <person name="Wang M."/>
            <person name="Ng V."/>
            <person name="Grigoriev I.V."/>
            <person name="Spatafora J.W."/>
            <person name="Magnuson J.K."/>
            <person name="Baker S.E."/>
            <person name="Pomraning K.R."/>
        </authorList>
    </citation>
    <scope>NUCLEOTIDE SEQUENCE [LARGE SCALE GENOMIC DNA]</scope>
    <source>
        <strain evidence="2">CBS 7786</strain>
    </source>
</reference>
<protein>
    <submittedName>
        <fullName evidence="1">Uncharacterized protein</fullName>
    </submittedName>
</protein>
<proteinExistence type="predicted"/>
<dbReference type="EMBL" id="MU971497">
    <property type="protein sequence ID" value="KAK9234231.1"/>
    <property type="molecule type" value="Genomic_DNA"/>
</dbReference>
<sequence length="929" mass="107165">MAKKLAANVPPNGAHAIDNIPNVFLLDDDKIYVRLCAACGSWYKNHKQKLSSDPDLSNAAQLNEYEDESHGFMTTNTNNMPSFGTIGISDAFMQDANFLPEGDAVSTLAKLKVSYDSQDAFIEGLSSFMEEKDNHDYSEDKRLIEADLILTHDVVLDRSDSTNDDQNMSQNFKIGDVCSRADRAQQSMVAGQLRNDIFECTGYFFQLHRVLDANEDGCKFYFTCSRHASKDRQDEKTSQRYQLHAKDYYSCSGQVVISFSKANQFLTIFYKHRCHEKVINIHPPENVRKYVERLRGIPPRLIYLNMIRDAGTPLLESVDVPLITRRQVHNLWASMTQSAWRRHDKDDYLSAQILLDETVDYHLIEELQEPTVSLGFTTPFMHDRNLLILSEIKEIMVDATFGTNFHGFELYCVVGIYRYETVPLSYLLLDTRAVEENGKRGIRLTTWFKHLTLLGLRPSVGHSDKDFAEIVSALGVFSLCNPSYNHHLCLWHSLRAIDTYLKTRFKEGDNLRSMINALFVTARPKHLDFLKDKETEDWVLSNGSKRKPTLKETRVIRALVKRHLLSSPSLPSVNLDDNMPTSGMQFSDWIDILTACVHEILDYCRKIDQPAIFRYLYLNWYRPSHNDYRGRWEIASLSGRRDVTPVIPLSRTTMRLESHWKLLKKDYLSPFVRPRVDLLCHVIIATLVLARINRLKQLQCNREFPHMYHDFVKLWRKCSLAVEESTSFERESVFHTDRSKWFCSCRSYVMNSRYICKHLVSFFASESGKEAGRFIVSPPPRFHYQLFQHTSPLVSFDDSTLIGKSVTSNGGDADDLEDSLDSVDFLKEIQTFDLGQDENPDANEQDDEQFMKIREIFEWLSSDDLAKGNGKMQRKIKGYFKAPEAFIKDFEPIMRESQGKSRSSQTMRNAAAGYYVFRPVSDSRLNNAR</sequence>